<keyword evidence="4 5" id="KW-0234">DNA repair</keyword>
<dbReference type="PANTHER" id="PTHR10073:SF12">
    <property type="entry name" value="DNA MISMATCH REPAIR PROTEIN MLH1"/>
    <property type="match status" value="1"/>
</dbReference>
<dbReference type="InterPro" id="IPR013507">
    <property type="entry name" value="DNA_mismatch_S5_2-like"/>
</dbReference>
<reference evidence="8 9" key="1">
    <citation type="submission" date="2015-06" db="EMBL/GenBank/DDBJ databases">
        <title>A Comprehensive Approach to Explore the Metabolic and Phylogenetic Diversity of Bacterial Steroid Degradation in the Environment: Testosterone as an Example.</title>
        <authorList>
            <person name="Yang F.-C."/>
            <person name="Chen Y.-L."/>
            <person name="Yu C.-P."/>
            <person name="Tang S.-L."/>
            <person name="Wang P.-H."/>
            <person name="Ismail W."/>
            <person name="Wang C.-H."/>
            <person name="Yang C.-Y."/>
            <person name="Chiang Y.-R."/>
        </authorList>
    </citation>
    <scope>NUCLEOTIDE SEQUENCE [LARGE SCALE GENOMIC DNA]</scope>
    <source>
        <strain evidence="8 9">DSM 18526</strain>
    </source>
</reference>
<dbReference type="PANTHER" id="PTHR10073">
    <property type="entry name" value="DNA MISMATCH REPAIR PROTEIN MLH, PMS, MUTL"/>
    <property type="match status" value="1"/>
</dbReference>
<dbReference type="GO" id="GO:0030983">
    <property type="term" value="F:mismatched DNA binding"/>
    <property type="evidence" value="ECO:0007669"/>
    <property type="project" value="InterPro"/>
</dbReference>
<dbReference type="Proteomes" id="UP000070250">
    <property type="component" value="Chromosome"/>
</dbReference>
<dbReference type="AlphaFoldDB" id="A0A127F9U1"/>
<dbReference type="InterPro" id="IPR014762">
    <property type="entry name" value="DNA_mismatch_repair_CS"/>
</dbReference>
<proteinExistence type="inferred from homology"/>
<dbReference type="Gene3D" id="3.30.1370.100">
    <property type="entry name" value="MutL, C-terminal domain, regulatory subdomain"/>
    <property type="match status" value="1"/>
</dbReference>
<comment type="similarity">
    <text evidence="1 5">Belongs to the DNA mismatch repair MutL/HexB family.</text>
</comment>
<dbReference type="Gene3D" id="3.30.1540.20">
    <property type="entry name" value="MutL, C-terminal domain, dimerisation subdomain"/>
    <property type="match status" value="1"/>
</dbReference>
<dbReference type="InterPro" id="IPR002099">
    <property type="entry name" value="MutL/Mlh/PMS"/>
</dbReference>
<dbReference type="InterPro" id="IPR020568">
    <property type="entry name" value="Ribosomal_Su5_D2-typ_SF"/>
</dbReference>
<comment type="function">
    <text evidence="5">This protein is involved in the repair of mismatches in DNA. It is required for dam-dependent methyl-directed DNA mismatch repair. May act as a 'molecular matchmaker', a protein that promotes the formation of a stable complex between two or more DNA-binding proteins in an ATP-dependent manner without itself being part of a final effector complex.</text>
</comment>
<dbReference type="SUPFAM" id="SSF54211">
    <property type="entry name" value="Ribosomal protein S5 domain 2-like"/>
    <property type="match status" value="1"/>
</dbReference>
<dbReference type="Pfam" id="PF01119">
    <property type="entry name" value="DNA_mis_repair"/>
    <property type="match status" value="1"/>
</dbReference>
<dbReference type="InterPro" id="IPR036890">
    <property type="entry name" value="HATPase_C_sf"/>
</dbReference>
<evidence type="ECO:0000256" key="3">
    <source>
        <dbReference type="ARBA" id="ARBA00022763"/>
    </source>
</evidence>
<dbReference type="GO" id="GO:0006298">
    <property type="term" value="P:mismatch repair"/>
    <property type="evidence" value="ECO:0007669"/>
    <property type="project" value="UniProtKB-UniRule"/>
</dbReference>
<dbReference type="InterPro" id="IPR038973">
    <property type="entry name" value="MutL/Mlh/Pms-like"/>
</dbReference>
<dbReference type="EMBL" id="CP011971">
    <property type="protein sequence ID" value="AMN46350.1"/>
    <property type="molecule type" value="Genomic_DNA"/>
</dbReference>
<evidence type="ECO:0000259" key="6">
    <source>
        <dbReference type="SMART" id="SM00853"/>
    </source>
</evidence>
<dbReference type="Gene3D" id="3.30.230.10">
    <property type="match status" value="1"/>
</dbReference>
<evidence type="ECO:0000259" key="7">
    <source>
        <dbReference type="SMART" id="SM01340"/>
    </source>
</evidence>
<dbReference type="SMART" id="SM00853">
    <property type="entry name" value="MutL_C"/>
    <property type="match status" value="1"/>
</dbReference>
<dbReference type="NCBIfam" id="NF000949">
    <property type="entry name" value="PRK00095.1-2"/>
    <property type="match status" value="1"/>
</dbReference>
<dbReference type="SUPFAM" id="SSF55874">
    <property type="entry name" value="ATPase domain of HSP90 chaperone/DNA topoisomerase II/histidine kinase"/>
    <property type="match status" value="1"/>
</dbReference>
<dbReference type="Pfam" id="PF08676">
    <property type="entry name" value="MutL_C"/>
    <property type="match status" value="1"/>
</dbReference>
<dbReference type="HAMAP" id="MF_00149">
    <property type="entry name" value="DNA_mis_repair"/>
    <property type="match status" value="1"/>
</dbReference>
<dbReference type="Gene3D" id="3.30.565.10">
    <property type="entry name" value="Histidine kinase-like ATPase, C-terminal domain"/>
    <property type="match status" value="1"/>
</dbReference>
<evidence type="ECO:0000256" key="2">
    <source>
        <dbReference type="ARBA" id="ARBA00021975"/>
    </source>
</evidence>
<dbReference type="RefSeq" id="WP_066922809.1">
    <property type="nucleotide sequence ID" value="NZ_CP011971.1"/>
</dbReference>
<dbReference type="CDD" id="cd16926">
    <property type="entry name" value="HATPase_MutL-MLH-PMS-like"/>
    <property type="match status" value="1"/>
</dbReference>
<dbReference type="KEGG" id="sdf:ACG33_04360"/>
<dbReference type="SUPFAM" id="SSF118116">
    <property type="entry name" value="DNA mismatch repair protein MutL"/>
    <property type="match status" value="1"/>
</dbReference>
<dbReference type="InterPro" id="IPR042121">
    <property type="entry name" value="MutL_C_regsub"/>
</dbReference>
<dbReference type="STRING" id="465721.ACG33_04360"/>
<dbReference type="PATRIC" id="fig|465721.4.peg.932"/>
<dbReference type="GO" id="GO:0016887">
    <property type="term" value="F:ATP hydrolysis activity"/>
    <property type="evidence" value="ECO:0007669"/>
    <property type="project" value="InterPro"/>
</dbReference>
<dbReference type="InterPro" id="IPR037198">
    <property type="entry name" value="MutL_C_sf"/>
</dbReference>
<evidence type="ECO:0000313" key="9">
    <source>
        <dbReference type="Proteomes" id="UP000070250"/>
    </source>
</evidence>
<feature type="domain" description="DNA mismatch repair protein S5" evidence="7">
    <location>
        <begin position="211"/>
        <end position="329"/>
    </location>
</feature>
<dbReference type="FunFam" id="3.30.565.10:FF:000003">
    <property type="entry name" value="DNA mismatch repair endonuclease MutL"/>
    <property type="match status" value="1"/>
</dbReference>
<accession>A0A127F9U1</accession>
<name>A0A127F9U1_STEDE</name>
<keyword evidence="9" id="KW-1185">Reference proteome</keyword>
<keyword evidence="3 5" id="KW-0227">DNA damage</keyword>
<protein>
    <recommendedName>
        <fullName evidence="2 5">DNA mismatch repair protein MutL</fullName>
    </recommendedName>
</protein>
<evidence type="ECO:0000256" key="5">
    <source>
        <dbReference type="HAMAP-Rule" id="MF_00149"/>
    </source>
</evidence>
<dbReference type="GO" id="GO:0032300">
    <property type="term" value="C:mismatch repair complex"/>
    <property type="evidence" value="ECO:0007669"/>
    <property type="project" value="InterPro"/>
</dbReference>
<dbReference type="Pfam" id="PF13589">
    <property type="entry name" value="HATPase_c_3"/>
    <property type="match status" value="1"/>
</dbReference>
<dbReference type="OrthoDB" id="9763467at2"/>
<sequence length="616" mass="67103">MSIRVLPEQLIHQIAAGEVIERPASVLKELIENSLDAGAKRIEVDIEEGGVRLCRVRDDGSGIERGELALALSRHATSKIVTIDDLERVGTLGFRGEALPSIASVSRIQLISRTPDSPMGYKVGADNGRVSELEPAAHPVGTTVEVRDLFFNVPARRKFLRTERTETGHILRMVERLALSRFETAFVLRAGRRVLGDYPAAAARHEQERRVAQIVGDEFIANALYLEHESAGCKLRGWLCQPTFARAQPDLQHFYLNGRMLRDRLVASAIRLGYRDVIFHGRHPAFVLFMGIDPRQVDVNAHPAKLEVRFRDGRHVHDFLFRSVERVMRDTFAGTTLRDRPPAAAGALLPAGEPASPDSAMWPAVGPGDSGVGDAARGWSGTGYRHQSSLALRETPAGDRVEAAEHSAALIPGAGQADTAGQVPPLGFALAQLHGIYILSQAQNGLILVDMHAAHERTTYERMKAALSSGGIASQPLLMPVSIAVSPGEAEVLEDHGETLLRTGLDIVRSGPAGVQVRAVPAFLAALDLAELVRRIGADLSMDGASRGVEEALNEVLGTIACHGAVRAHRHLTVPEMNALLREMERTVRSDQCNHGRPTWTYVSLDELDRLFLRGR</sequence>
<evidence type="ECO:0000256" key="4">
    <source>
        <dbReference type="ARBA" id="ARBA00023204"/>
    </source>
</evidence>
<dbReference type="GO" id="GO:0005524">
    <property type="term" value="F:ATP binding"/>
    <property type="evidence" value="ECO:0007669"/>
    <property type="project" value="InterPro"/>
</dbReference>
<organism evidence="8 9">
    <name type="scientific">Steroidobacter denitrificans</name>
    <dbReference type="NCBI Taxonomy" id="465721"/>
    <lineage>
        <taxon>Bacteria</taxon>
        <taxon>Pseudomonadati</taxon>
        <taxon>Pseudomonadota</taxon>
        <taxon>Gammaproteobacteria</taxon>
        <taxon>Steroidobacterales</taxon>
        <taxon>Steroidobacteraceae</taxon>
        <taxon>Steroidobacter</taxon>
    </lineage>
</organism>
<dbReference type="NCBIfam" id="TIGR00585">
    <property type="entry name" value="mutl"/>
    <property type="match status" value="1"/>
</dbReference>
<feature type="domain" description="MutL C-terminal dimerisation" evidence="6">
    <location>
        <begin position="429"/>
        <end position="572"/>
    </location>
</feature>
<dbReference type="InterPro" id="IPR042120">
    <property type="entry name" value="MutL_C_dimsub"/>
</dbReference>
<dbReference type="InterPro" id="IPR014790">
    <property type="entry name" value="MutL_C"/>
</dbReference>
<evidence type="ECO:0000313" key="8">
    <source>
        <dbReference type="EMBL" id="AMN46350.1"/>
    </source>
</evidence>
<dbReference type="InterPro" id="IPR014721">
    <property type="entry name" value="Ribsml_uS5_D2-typ_fold_subgr"/>
</dbReference>
<dbReference type="CDD" id="cd03482">
    <property type="entry name" value="MutL_Trans_MutL"/>
    <property type="match status" value="1"/>
</dbReference>
<gene>
    <name evidence="5 8" type="primary">mutL</name>
    <name evidence="8" type="ORF">ACG33_04360</name>
</gene>
<dbReference type="SMART" id="SM01340">
    <property type="entry name" value="DNA_mis_repair"/>
    <property type="match status" value="1"/>
</dbReference>
<dbReference type="PROSITE" id="PS00058">
    <property type="entry name" value="DNA_MISMATCH_REPAIR_1"/>
    <property type="match status" value="1"/>
</dbReference>
<dbReference type="GO" id="GO:0140664">
    <property type="term" value="F:ATP-dependent DNA damage sensor activity"/>
    <property type="evidence" value="ECO:0007669"/>
    <property type="project" value="InterPro"/>
</dbReference>
<evidence type="ECO:0000256" key="1">
    <source>
        <dbReference type="ARBA" id="ARBA00006082"/>
    </source>
</evidence>
<dbReference type="InterPro" id="IPR020667">
    <property type="entry name" value="DNA_mismatch_repair_MutL"/>
</dbReference>